<comment type="function">
    <text evidence="6 10">Catalyzes the interconversion of 2-phosphoglycerate and 3-phosphoglycerate.</text>
</comment>
<dbReference type="InterPro" id="IPR029033">
    <property type="entry name" value="His_PPase_superfam"/>
</dbReference>
<evidence type="ECO:0000256" key="4">
    <source>
        <dbReference type="ARBA" id="ARBA00023152"/>
    </source>
</evidence>
<dbReference type="GO" id="GO:0006094">
    <property type="term" value="P:gluconeogenesis"/>
    <property type="evidence" value="ECO:0007669"/>
    <property type="project" value="UniProtKB-UniRule"/>
</dbReference>
<keyword evidence="5 6" id="KW-0413">Isomerase</keyword>
<feature type="binding site" evidence="6 8">
    <location>
        <begin position="78"/>
        <end position="85"/>
    </location>
    <ligand>
        <name>substrate</name>
    </ligand>
</feature>
<name>A0A261ETQ5_9BIFI</name>
<evidence type="ECO:0000256" key="5">
    <source>
        <dbReference type="ARBA" id="ARBA00023235"/>
    </source>
</evidence>
<proteinExistence type="inferred from homology"/>
<dbReference type="SMART" id="SM00855">
    <property type="entry name" value="PGAM"/>
    <property type="match status" value="1"/>
</dbReference>
<evidence type="ECO:0000256" key="10">
    <source>
        <dbReference type="RuleBase" id="RU004512"/>
    </source>
</evidence>
<feature type="site" description="Transition state stabilizer" evidence="6 9">
    <location>
        <position position="249"/>
    </location>
</feature>
<dbReference type="PANTHER" id="PTHR11931">
    <property type="entry name" value="PHOSPHOGLYCERATE MUTASE"/>
    <property type="match status" value="1"/>
</dbReference>
<evidence type="ECO:0000256" key="9">
    <source>
        <dbReference type="PIRSR" id="PIRSR613078-3"/>
    </source>
</evidence>
<dbReference type="PROSITE" id="PS00175">
    <property type="entry name" value="PG_MUTASE"/>
    <property type="match status" value="1"/>
</dbReference>
<evidence type="ECO:0000313" key="12">
    <source>
        <dbReference type="Proteomes" id="UP000216004"/>
    </source>
</evidence>
<evidence type="ECO:0000313" key="11">
    <source>
        <dbReference type="EMBL" id="OZG50239.1"/>
    </source>
</evidence>
<dbReference type="InterPro" id="IPR013078">
    <property type="entry name" value="His_Pase_superF_clade-1"/>
</dbReference>
<evidence type="ECO:0000256" key="8">
    <source>
        <dbReference type="PIRSR" id="PIRSR613078-2"/>
    </source>
</evidence>
<feature type="binding site" evidence="6 8">
    <location>
        <begin position="91"/>
        <end position="92"/>
    </location>
    <ligand>
        <name>substrate</name>
    </ligand>
</feature>
<dbReference type="NCBIfam" id="NF010713">
    <property type="entry name" value="PRK14115.1"/>
    <property type="match status" value="1"/>
</dbReference>
<dbReference type="FunFam" id="3.40.50.1240:FF:000003">
    <property type="entry name" value="2,3-bisphosphoglycerate-dependent phosphoglycerate mutase"/>
    <property type="match status" value="1"/>
</dbReference>
<sequence>MRSCSDPLPFSGLVALADALLRVVFLKHLRLIPEWGSALGRYVFSAFLIHCRKLQKILSRSKRLIKLEAMTYKLVLLRHGQSAWNNTNQFTGWVDVPLTEQGEEEARKGGQLLKDKGVLPDIVFTSLLRRAINTANLSLDVADRLWIPVKRDWRLNERHYGALQGKNKAQIREEYGDEKFMLWRRSYATPPPEIDIDDEYSQTHDPRYAGIEVPRHEALANVVERVTPYWESDIIPELKNGKTVMIAAHGNSLRAIVKMLDGLSEEEIAKVNIPTAIPLLYELDDNFKPIKPRGEYLDPEAAAAGAAAVAAQGQK</sequence>
<feature type="binding site" evidence="6 8">
    <location>
        <position position="130"/>
    </location>
    <ligand>
        <name>substrate</name>
    </ligand>
</feature>
<feature type="active site" description="Tele-phosphohistidine intermediate" evidence="6 7">
    <location>
        <position position="79"/>
    </location>
</feature>
<comment type="similarity">
    <text evidence="2 6">Belongs to the phosphoglycerate mutase family. BPG-dependent PGAM subfamily.</text>
</comment>
<comment type="pathway">
    <text evidence="6 10">Carbohydrate degradation; glycolysis; pyruvate from D-glyceraldehyde 3-phosphate: step 3/5.</text>
</comment>
<keyword evidence="12" id="KW-1185">Reference proteome</keyword>
<dbReference type="EMBL" id="MWWS01000004">
    <property type="protein sequence ID" value="OZG50239.1"/>
    <property type="molecule type" value="Genomic_DNA"/>
</dbReference>
<evidence type="ECO:0000256" key="3">
    <source>
        <dbReference type="ARBA" id="ARBA00022432"/>
    </source>
</evidence>
<dbReference type="SUPFAM" id="SSF53254">
    <property type="entry name" value="Phosphoglycerate mutase-like"/>
    <property type="match status" value="1"/>
</dbReference>
<dbReference type="HAMAP" id="MF_01039">
    <property type="entry name" value="PGAM_GpmA"/>
    <property type="match status" value="1"/>
</dbReference>
<dbReference type="InterPro" id="IPR001345">
    <property type="entry name" value="PG/BPGM_mutase_AS"/>
</dbReference>
<dbReference type="Gene3D" id="3.40.50.1240">
    <property type="entry name" value="Phosphoglycerate mutase-like"/>
    <property type="match status" value="1"/>
</dbReference>
<comment type="catalytic activity">
    <reaction evidence="1 6 10">
        <text>(2R)-2-phosphoglycerate = (2R)-3-phosphoglycerate</text>
        <dbReference type="Rhea" id="RHEA:15901"/>
        <dbReference type="ChEBI" id="CHEBI:58272"/>
        <dbReference type="ChEBI" id="CHEBI:58289"/>
        <dbReference type="EC" id="5.4.2.11"/>
    </reaction>
</comment>
<dbReference type="NCBIfam" id="TIGR01258">
    <property type="entry name" value="pgm_1"/>
    <property type="match status" value="1"/>
</dbReference>
<organism evidence="11 12">
    <name type="scientific">Bombiscardovia coagulans</name>
    <dbReference type="NCBI Taxonomy" id="686666"/>
    <lineage>
        <taxon>Bacteria</taxon>
        <taxon>Bacillati</taxon>
        <taxon>Actinomycetota</taxon>
        <taxon>Actinomycetes</taxon>
        <taxon>Bifidobacteriales</taxon>
        <taxon>Bifidobacteriaceae</taxon>
        <taxon>Bombiscardovia</taxon>
    </lineage>
</organism>
<accession>A0A261ETQ5</accession>
<dbReference type="Pfam" id="PF00300">
    <property type="entry name" value="His_Phos_1"/>
    <property type="match status" value="1"/>
</dbReference>
<dbReference type="AlphaFoldDB" id="A0A261ETQ5"/>
<dbReference type="CDD" id="cd07067">
    <property type="entry name" value="HP_PGM_like"/>
    <property type="match status" value="1"/>
</dbReference>
<evidence type="ECO:0000256" key="7">
    <source>
        <dbReference type="PIRSR" id="PIRSR613078-1"/>
    </source>
</evidence>
<reference evidence="11 12" key="1">
    <citation type="journal article" date="2017" name="BMC Genomics">
        <title>Comparative genomic and phylogenomic analyses of the Bifidobacteriaceae family.</title>
        <authorList>
            <person name="Lugli G.A."/>
            <person name="Milani C."/>
            <person name="Turroni F."/>
            <person name="Duranti S."/>
            <person name="Mancabelli L."/>
            <person name="Mangifesta M."/>
            <person name="Ferrario C."/>
            <person name="Modesto M."/>
            <person name="Mattarelli P."/>
            <person name="Jiri K."/>
            <person name="van Sinderen D."/>
            <person name="Ventura M."/>
        </authorList>
    </citation>
    <scope>NUCLEOTIDE SEQUENCE [LARGE SCALE GENOMIC DNA]</scope>
    <source>
        <strain evidence="11 12">DSM 22924</strain>
    </source>
</reference>
<comment type="caution">
    <text evidence="11">The sequence shown here is derived from an EMBL/GenBank/DDBJ whole genome shotgun (WGS) entry which is preliminary data.</text>
</comment>
<feature type="binding site" evidence="6 8">
    <location>
        <position position="168"/>
    </location>
    <ligand>
        <name>substrate</name>
    </ligand>
</feature>
<gene>
    <name evidence="6" type="primary">gpmA</name>
    <name evidence="11" type="ORF">BOCO_0756</name>
</gene>
<feature type="binding site" evidence="6 8">
    <location>
        <begin position="184"/>
        <end position="185"/>
    </location>
    <ligand>
        <name>substrate</name>
    </ligand>
</feature>
<evidence type="ECO:0000256" key="6">
    <source>
        <dbReference type="HAMAP-Rule" id="MF_01039"/>
    </source>
</evidence>
<dbReference type="InterPro" id="IPR005952">
    <property type="entry name" value="Phosphogly_mut1"/>
</dbReference>
<dbReference type="UniPathway" id="UPA00109">
    <property type="reaction ID" value="UER00186"/>
</dbReference>
<keyword evidence="3 6" id="KW-0312">Gluconeogenesis</keyword>
<dbReference type="GO" id="GO:0004619">
    <property type="term" value="F:phosphoglycerate mutase activity"/>
    <property type="evidence" value="ECO:0007669"/>
    <property type="project" value="UniProtKB-UniRule"/>
</dbReference>
<dbReference type="GO" id="GO:0006096">
    <property type="term" value="P:glycolytic process"/>
    <property type="evidence" value="ECO:0007669"/>
    <property type="project" value="UniProtKB-UniRule"/>
</dbReference>
<protein>
    <recommendedName>
        <fullName evidence="6 10">2,3-bisphosphoglycerate-dependent phosphoglycerate mutase</fullName>
        <shortName evidence="6">BPG-dependent PGAM</shortName>
        <shortName evidence="6">PGAM</shortName>
        <shortName evidence="6">Phosphoglyceromutase</shortName>
        <shortName evidence="6">dPGM</shortName>
        <ecNumber evidence="6 10">5.4.2.11</ecNumber>
    </recommendedName>
</protein>
<evidence type="ECO:0000256" key="1">
    <source>
        <dbReference type="ARBA" id="ARBA00000380"/>
    </source>
</evidence>
<dbReference type="NCBIfam" id="NF010718">
    <property type="entry name" value="PRK14120.1"/>
    <property type="match status" value="1"/>
</dbReference>
<feature type="active site" description="Proton donor/acceptor" evidence="6 7">
    <location>
        <position position="157"/>
    </location>
</feature>
<dbReference type="EC" id="5.4.2.11" evidence="6 10"/>
<feature type="binding site" evidence="6 8">
    <location>
        <begin position="157"/>
        <end position="160"/>
    </location>
    <ligand>
        <name>substrate</name>
    </ligand>
</feature>
<dbReference type="Proteomes" id="UP000216004">
    <property type="component" value="Unassembled WGS sequence"/>
</dbReference>
<feature type="binding site" evidence="6 8">
    <location>
        <begin position="250"/>
        <end position="251"/>
    </location>
    <ligand>
        <name>substrate</name>
    </ligand>
</feature>
<keyword evidence="4 6" id="KW-0324">Glycolysis</keyword>
<evidence type="ECO:0000256" key="2">
    <source>
        <dbReference type="ARBA" id="ARBA00006717"/>
    </source>
</evidence>